<keyword evidence="2" id="KW-0614">Plasmid</keyword>
<evidence type="ECO:0000313" key="3">
    <source>
        <dbReference type="Proteomes" id="UP000092528"/>
    </source>
</evidence>
<keyword evidence="1" id="KW-0472">Membrane</keyword>
<sequence>MSDKKKMIAIGVVVLVSGGIVANLVFTPKTSKLQSASNATQESLVVEVIEPVTPVIAPSALTVSTNIASVEVVAAPSPAPDLYLKPLNVDVEVTELINGVHERAVAEVKANTSEFKSREWDAGQSQRESQLGQSIGVDFASTPAVTTSTVDGAVVQDVTPMLTLRGITGTANEGVFAARLFTQGQFKRVMVGSKLSGYTVTRITRDSVTLKGQQGARTLTLGESL</sequence>
<proteinExistence type="predicted"/>
<keyword evidence="1" id="KW-1133">Transmembrane helix</keyword>
<organism evidence="2 3">
    <name type="scientific">Vibrio scophthalmi</name>
    <dbReference type="NCBI Taxonomy" id="45658"/>
    <lineage>
        <taxon>Bacteria</taxon>
        <taxon>Pseudomonadati</taxon>
        <taxon>Pseudomonadota</taxon>
        <taxon>Gammaproteobacteria</taxon>
        <taxon>Vibrionales</taxon>
        <taxon>Vibrionaceae</taxon>
        <taxon>Vibrio</taxon>
    </lineage>
</organism>
<dbReference type="AlphaFoldDB" id="A0A1C7FHM6"/>
<evidence type="ECO:0000256" key="1">
    <source>
        <dbReference type="SAM" id="Phobius"/>
    </source>
</evidence>
<name>A0A1C7FHM6_9VIBR</name>
<dbReference type="EMBL" id="CP016416">
    <property type="protein sequence ID" value="ANU39406.1"/>
    <property type="molecule type" value="Genomic_DNA"/>
</dbReference>
<accession>A0A1C7FHM6</accession>
<protein>
    <submittedName>
        <fullName evidence="2">Uncharacterized protein</fullName>
    </submittedName>
</protein>
<reference evidence="2 3" key="1">
    <citation type="submission" date="2016-07" db="EMBL/GenBank/DDBJ databases">
        <title>Genome sequencing of Vibrio scophthalmi strain VS-05, an isolated from Paralichthys olivaceus.</title>
        <authorList>
            <person name="Han H.-J."/>
        </authorList>
    </citation>
    <scope>NUCLEOTIDE SEQUENCE [LARGE SCALE GENOMIC DNA]</scope>
    <source>
        <strain evidence="2 3">VS-05</strain>
        <plasmid evidence="3">pvs127</plasmid>
    </source>
</reference>
<keyword evidence="3" id="KW-1185">Reference proteome</keyword>
<gene>
    <name evidence="2" type="ORF">VSVS05_04371</name>
</gene>
<keyword evidence="1" id="KW-0812">Transmembrane</keyword>
<geneLocation type="plasmid" evidence="3">
    <name>pvs127</name>
</geneLocation>
<dbReference type="Proteomes" id="UP000092528">
    <property type="component" value="Plasmid pVS127"/>
</dbReference>
<evidence type="ECO:0000313" key="2">
    <source>
        <dbReference type="EMBL" id="ANU39406.1"/>
    </source>
</evidence>
<dbReference type="RefSeq" id="WP_065546883.1">
    <property type="nucleotide sequence ID" value="NZ_CP016416.1"/>
</dbReference>
<feature type="transmembrane region" description="Helical" evidence="1">
    <location>
        <begin position="7"/>
        <end position="26"/>
    </location>
</feature>